<name>A0A4Y2Q4L5_ARAVE</name>
<evidence type="ECO:0000313" key="2">
    <source>
        <dbReference type="Proteomes" id="UP000499080"/>
    </source>
</evidence>
<sequence>MGFSLRSHFSHTTGVVEEMGMAGLSSLPLVSLMTTLSFSSPLSERNRPKSITNCKLHGLLGVRVINIPTGRSARGSWVRPPLLYVIPLTHTRSVRFEFDGHEHDTKIFYQSWGYLRVRVIMCRCPSTVVEGGEGKDLLIRRVYWKARIP</sequence>
<dbReference type="AlphaFoldDB" id="A0A4Y2Q4L5"/>
<proteinExistence type="predicted"/>
<organism evidence="1 2">
    <name type="scientific">Araneus ventricosus</name>
    <name type="common">Orbweaver spider</name>
    <name type="synonym">Epeira ventricosa</name>
    <dbReference type="NCBI Taxonomy" id="182803"/>
    <lineage>
        <taxon>Eukaryota</taxon>
        <taxon>Metazoa</taxon>
        <taxon>Ecdysozoa</taxon>
        <taxon>Arthropoda</taxon>
        <taxon>Chelicerata</taxon>
        <taxon>Arachnida</taxon>
        <taxon>Araneae</taxon>
        <taxon>Araneomorphae</taxon>
        <taxon>Entelegynae</taxon>
        <taxon>Araneoidea</taxon>
        <taxon>Araneidae</taxon>
        <taxon>Araneus</taxon>
    </lineage>
</organism>
<gene>
    <name evidence="1" type="ORF">AVEN_192795_1</name>
</gene>
<dbReference type="Proteomes" id="UP000499080">
    <property type="component" value="Unassembled WGS sequence"/>
</dbReference>
<evidence type="ECO:0000313" key="1">
    <source>
        <dbReference type="EMBL" id="GBN57517.1"/>
    </source>
</evidence>
<keyword evidence="2" id="KW-1185">Reference proteome</keyword>
<accession>A0A4Y2Q4L5</accession>
<dbReference type="EMBL" id="BGPR01012758">
    <property type="protein sequence ID" value="GBN57517.1"/>
    <property type="molecule type" value="Genomic_DNA"/>
</dbReference>
<protein>
    <submittedName>
        <fullName evidence="1">Uncharacterized protein</fullName>
    </submittedName>
</protein>
<comment type="caution">
    <text evidence="1">The sequence shown here is derived from an EMBL/GenBank/DDBJ whole genome shotgun (WGS) entry which is preliminary data.</text>
</comment>
<reference evidence="1 2" key="1">
    <citation type="journal article" date="2019" name="Sci. Rep.">
        <title>Orb-weaving spider Araneus ventricosus genome elucidates the spidroin gene catalogue.</title>
        <authorList>
            <person name="Kono N."/>
            <person name="Nakamura H."/>
            <person name="Ohtoshi R."/>
            <person name="Moran D.A.P."/>
            <person name="Shinohara A."/>
            <person name="Yoshida Y."/>
            <person name="Fujiwara M."/>
            <person name="Mori M."/>
            <person name="Tomita M."/>
            <person name="Arakawa K."/>
        </authorList>
    </citation>
    <scope>NUCLEOTIDE SEQUENCE [LARGE SCALE GENOMIC DNA]</scope>
</reference>